<comment type="caution">
    <text evidence="8">The sequence shown here is derived from an EMBL/GenBank/DDBJ whole genome shotgun (WGS) entry which is preliminary data.</text>
</comment>
<dbReference type="EMBL" id="JAGHKO010000004">
    <property type="protein sequence ID" value="MBO9201666.1"/>
    <property type="molecule type" value="Genomic_DNA"/>
</dbReference>
<comment type="subcellular location">
    <subcellularLocation>
        <location evidence="1">Cell outer membrane</location>
    </subcellularLocation>
</comment>
<dbReference type="InterPro" id="IPR037066">
    <property type="entry name" value="Plug_dom_sf"/>
</dbReference>
<evidence type="ECO:0000256" key="5">
    <source>
        <dbReference type="SAM" id="SignalP"/>
    </source>
</evidence>
<dbReference type="InterPro" id="IPR036942">
    <property type="entry name" value="Beta-barrel_TonB_sf"/>
</dbReference>
<feature type="domain" description="TonB-dependent receptor plug" evidence="6">
    <location>
        <begin position="134"/>
        <end position="226"/>
    </location>
</feature>
<dbReference type="Pfam" id="PF07715">
    <property type="entry name" value="Plug"/>
    <property type="match status" value="1"/>
</dbReference>
<dbReference type="PANTHER" id="PTHR40980:SF4">
    <property type="entry name" value="TONB-DEPENDENT RECEPTOR-LIKE BETA-BARREL DOMAIN-CONTAINING PROTEIN"/>
    <property type="match status" value="1"/>
</dbReference>
<dbReference type="SUPFAM" id="SSF56935">
    <property type="entry name" value="Porins"/>
    <property type="match status" value="1"/>
</dbReference>
<dbReference type="InterPro" id="IPR041700">
    <property type="entry name" value="OMP_b-brl_3"/>
</dbReference>
<keyword evidence="5" id="KW-0732">Signal</keyword>
<dbReference type="SUPFAM" id="SSF49478">
    <property type="entry name" value="Cna protein B-type domain"/>
    <property type="match status" value="1"/>
</dbReference>
<evidence type="ECO:0000256" key="1">
    <source>
        <dbReference type="ARBA" id="ARBA00004442"/>
    </source>
</evidence>
<dbReference type="Proteomes" id="UP000677244">
    <property type="component" value="Unassembled WGS sequence"/>
</dbReference>
<keyword evidence="9" id="KW-1185">Reference proteome</keyword>
<evidence type="ECO:0000256" key="4">
    <source>
        <dbReference type="SAM" id="MobiDB-lite"/>
    </source>
</evidence>
<proteinExistence type="predicted"/>
<reference evidence="8 9" key="1">
    <citation type="submission" date="2021-03" db="EMBL/GenBank/DDBJ databases">
        <title>Assistant Professor.</title>
        <authorList>
            <person name="Huq M.A."/>
        </authorList>
    </citation>
    <scope>NUCLEOTIDE SEQUENCE [LARGE SCALE GENOMIC DNA]</scope>
    <source>
        <strain evidence="8 9">MAH-29</strain>
    </source>
</reference>
<accession>A0ABS3YUR3</accession>
<evidence type="ECO:0000256" key="2">
    <source>
        <dbReference type="ARBA" id="ARBA00023136"/>
    </source>
</evidence>
<dbReference type="Pfam" id="PF13620">
    <property type="entry name" value="CarboxypepD_reg"/>
    <property type="match status" value="1"/>
</dbReference>
<gene>
    <name evidence="8" type="ORF">J7I42_15395</name>
</gene>
<dbReference type="Pfam" id="PF14905">
    <property type="entry name" value="OMP_b-brl_3"/>
    <property type="match status" value="1"/>
</dbReference>
<feature type="region of interest" description="Disordered" evidence="4">
    <location>
        <begin position="796"/>
        <end position="819"/>
    </location>
</feature>
<dbReference type="PANTHER" id="PTHR40980">
    <property type="entry name" value="PLUG DOMAIN-CONTAINING PROTEIN"/>
    <property type="match status" value="1"/>
</dbReference>
<dbReference type="Gene3D" id="2.170.130.10">
    <property type="entry name" value="TonB-dependent receptor, plug domain"/>
    <property type="match status" value="1"/>
</dbReference>
<feature type="domain" description="Outer membrane protein beta-barrel" evidence="7">
    <location>
        <begin position="385"/>
        <end position="790"/>
    </location>
</feature>
<protein>
    <submittedName>
        <fullName evidence="8">TonB-dependent receptor</fullName>
    </submittedName>
</protein>
<dbReference type="InterPro" id="IPR012910">
    <property type="entry name" value="Plug_dom"/>
</dbReference>
<feature type="chain" id="PRO_5045088622" evidence="5">
    <location>
        <begin position="22"/>
        <end position="819"/>
    </location>
</feature>
<feature type="signal peptide" evidence="5">
    <location>
        <begin position="1"/>
        <end position="21"/>
    </location>
</feature>
<dbReference type="Gene3D" id="2.40.170.20">
    <property type="entry name" value="TonB-dependent receptor, beta-barrel domain"/>
    <property type="match status" value="1"/>
</dbReference>
<keyword evidence="3" id="KW-0998">Cell outer membrane</keyword>
<sequence length="819" mass="92124">MRTPTNLFIIILLTVSFISRAQTNTPAKLKGKVSATNQSTLSAATITLLKAKDSSVVKMSVTDQEGQYSFDNPPKGKYLVAASAVGYEKQYSAPFTISAETPVLELTTIVLNPRSNDLKSVTISARKPMVEQKIDRTVVNVDAFISNTGANALEALEKSPGVQVDKDGNISLKGKQSVIVLIDGRPSYISGADLANMLKGMQASQLEQIEIMTNPPARYDASGNAGIINIKTKKNKTKGFNGNISAGVGQGVYFKTNESLSLNYRNGKVNLFSNYSFGQNNNFQQLEIFRRYKNDDETTNAIFEQVAYMKRRNTSNNLKLGMDYSVTDKTTIGFVLSGVYNPESSVNNNTSYLENPDYRIDSIATASSSIHGIWKNASVNLNMRHQFDTTGRELTTDLDYIVYDNGNDQHFINTTYEPNWLKRYEEQLLGVLPVTVNIYSAKMDYTHPLKNNAKIEAGWKTSFVETVNKANYSLLEGDEWVTDYGKTNYFDYNENINAAYVSFNKQLTKKWGLQSGLRYENTNYKGHQYGNPVKGDSSFQRSYNNLFPTVYLSYGADKNNQFGLSFGRRIDRPGYASLNPFMFFIDKYTYEAGNPYLKPQYSNNVELTHIFKGKLTTTLNYSITRNLFSETFDQSGYATIVKRNNIGKRENYGVSVNAQIPVAKWFTSMIYTNYRYTRYSGKLYNEDLNVGAGTIYFNINNQFNFNKGWGAEVSGWYLSKGVEGQIQLEAMGQLAAGISKQVLKNQGSIKLNVRDILYTQIPHGDINFKETEARFRNTRDTRVVNVTFSYRFGKPIKSNNNQRKKGGASDEQNRVNMGN</sequence>
<organism evidence="8 9">
    <name type="scientific">Niastella soli</name>
    <dbReference type="NCBI Taxonomy" id="2821487"/>
    <lineage>
        <taxon>Bacteria</taxon>
        <taxon>Pseudomonadati</taxon>
        <taxon>Bacteroidota</taxon>
        <taxon>Chitinophagia</taxon>
        <taxon>Chitinophagales</taxon>
        <taxon>Chitinophagaceae</taxon>
        <taxon>Niastella</taxon>
    </lineage>
</organism>
<evidence type="ECO:0000256" key="3">
    <source>
        <dbReference type="ARBA" id="ARBA00023237"/>
    </source>
</evidence>
<keyword evidence="2" id="KW-0472">Membrane</keyword>
<dbReference type="Gene3D" id="2.60.40.10">
    <property type="entry name" value="Immunoglobulins"/>
    <property type="match status" value="1"/>
</dbReference>
<evidence type="ECO:0000259" key="6">
    <source>
        <dbReference type="Pfam" id="PF07715"/>
    </source>
</evidence>
<keyword evidence="8" id="KW-0675">Receptor</keyword>
<dbReference type="InterPro" id="IPR013783">
    <property type="entry name" value="Ig-like_fold"/>
</dbReference>
<evidence type="ECO:0000313" key="8">
    <source>
        <dbReference type="EMBL" id="MBO9201666.1"/>
    </source>
</evidence>
<evidence type="ECO:0000259" key="7">
    <source>
        <dbReference type="Pfam" id="PF14905"/>
    </source>
</evidence>
<dbReference type="RefSeq" id="WP_209139720.1">
    <property type="nucleotide sequence ID" value="NZ_JAGHKO010000004.1"/>
</dbReference>
<evidence type="ECO:0000313" key="9">
    <source>
        <dbReference type="Proteomes" id="UP000677244"/>
    </source>
</evidence>
<name>A0ABS3YUR3_9BACT</name>